<evidence type="ECO:0000313" key="4">
    <source>
        <dbReference type="EMBL" id="CAI9973619.1"/>
    </source>
</evidence>
<dbReference type="AlphaFoldDB" id="A0AA86R8B5"/>
<feature type="domain" description="Peptidase C1A papain C-terminal" evidence="3">
    <location>
        <begin position="67"/>
        <end position="286"/>
    </location>
</feature>
<accession>A0AA86R8B5</accession>
<comment type="similarity">
    <text evidence="1">Belongs to the peptidase C1 family.</text>
</comment>
<dbReference type="PROSITE" id="PS00640">
    <property type="entry name" value="THIOL_PROTEASE_ASN"/>
    <property type="match status" value="1"/>
</dbReference>
<evidence type="ECO:0000259" key="3">
    <source>
        <dbReference type="SMART" id="SM00645"/>
    </source>
</evidence>
<dbReference type="PRINTS" id="PR00705">
    <property type="entry name" value="PAPAIN"/>
</dbReference>
<dbReference type="InterPro" id="IPR025660">
    <property type="entry name" value="Pept_his_AS"/>
</dbReference>
<evidence type="ECO:0000313" key="5">
    <source>
        <dbReference type="EMBL" id="CAL6000817.1"/>
    </source>
</evidence>
<reference evidence="5 6" key="2">
    <citation type="submission" date="2024-07" db="EMBL/GenBank/DDBJ databases">
        <authorList>
            <person name="Akdeniz Z."/>
        </authorList>
    </citation>
    <scope>NUCLEOTIDE SEQUENCE [LARGE SCALE GENOMIC DNA]</scope>
</reference>
<gene>
    <name evidence="5" type="ORF">HINF_LOCUS16935</name>
    <name evidence="4" type="ORF">HINF_LOCUS61264</name>
</gene>
<organism evidence="4">
    <name type="scientific">Hexamita inflata</name>
    <dbReference type="NCBI Taxonomy" id="28002"/>
    <lineage>
        <taxon>Eukaryota</taxon>
        <taxon>Metamonada</taxon>
        <taxon>Diplomonadida</taxon>
        <taxon>Hexamitidae</taxon>
        <taxon>Hexamitinae</taxon>
        <taxon>Hexamita</taxon>
    </lineage>
</organism>
<dbReference type="PROSITE" id="PS00139">
    <property type="entry name" value="THIOL_PROTEASE_CYS"/>
    <property type="match status" value="1"/>
</dbReference>
<dbReference type="GO" id="GO:0006508">
    <property type="term" value="P:proteolysis"/>
    <property type="evidence" value="ECO:0007669"/>
    <property type="project" value="InterPro"/>
</dbReference>
<protein>
    <submittedName>
        <fullName evidence="4">Cathepsin B</fullName>
    </submittedName>
    <submittedName>
        <fullName evidence="5">Cathepsin_B</fullName>
    </submittedName>
</protein>
<dbReference type="Pfam" id="PF00112">
    <property type="entry name" value="Peptidase_C1"/>
    <property type="match status" value="1"/>
</dbReference>
<proteinExistence type="inferred from homology"/>
<dbReference type="PROSITE" id="PS00639">
    <property type="entry name" value="THIOL_PROTEASE_HIS"/>
    <property type="match status" value="1"/>
</dbReference>
<evidence type="ECO:0000256" key="1">
    <source>
        <dbReference type="ARBA" id="ARBA00008455"/>
    </source>
</evidence>
<dbReference type="InterPro" id="IPR000668">
    <property type="entry name" value="Peptidase_C1A_C"/>
</dbReference>
<dbReference type="Proteomes" id="UP001642409">
    <property type="component" value="Unassembled WGS sequence"/>
</dbReference>
<evidence type="ECO:0000256" key="2">
    <source>
        <dbReference type="ARBA" id="ARBA00023157"/>
    </source>
</evidence>
<evidence type="ECO:0000313" key="6">
    <source>
        <dbReference type="Proteomes" id="UP001642409"/>
    </source>
</evidence>
<dbReference type="InterPro" id="IPR025661">
    <property type="entry name" value="Pept_asp_AS"/>
</dbReference>
<dbReference type="SUPFAM" id="SSF54001">
    <property type="entry name" value="Cysteine proteinases"/>
    <property type="match status" value="1"/>
</dbReference>
<dbReference type="SMART" id="SM00645">
    <property type="entry name" value="Pept_C1"/>
    <property type="match status" value="1"/>
</dbReference>
<comment type="caution">
    <text evidence="4">The sequence shown here is derived from an EMBL/GenBank/DDBJ whole genome shotgun (WGS) entry which is preliminary data.</text>
</comment>
<dbReference type="PANTHER" id="PTHR12411">
    <property type="entry name" value="CYSTEINE PROTEASE FAMILY C1-RELATED"/>
    <property type="match status" value="1"/>
</dbReference>
<dbReference type="InterPro" id="IPR000169">
    <property type="entry name" value="Pept_cys_AS"/>
</dbReference>
<dbReference type="EMBL" id="CATOUU010001125">
    <property type="protein sequence ID" value="CAI9973619.1"/>
    <property type="molecule type" value="Genomic_DNA"/>
</dbReference>
<dbReference type="InterPro" id="IPR013128">
    <property type="entry name" value="Peptidase_C1A"/>
</dbReference>
<keyword evidence="6" id="KW-1185">Reference proteome</keyword>
<dbReference type="Gene3D" id="3.90.70.10">
    <property type="entry name" value="Cysteine proteinases"/>
    <property type="match status" value="1"/>
</dbReference>
<dbReference type="InterPro" id="IPR038765">
    <property type="entry name" value="Papain-like_cys_pep_sf"/>
</dbReference>
<keyword evidence="2" id="KW-1015">Disulfide bond</keyword>
<sequence length="289" mass="32154">MFVVVSSLAKDFHSHAVLDMLKNIPDLTWTPGIPEKFLGKSEEHVRRFFMPKIGSSVNDKTHMVGAAPDSFSWVEEKPECIVIRDQDQCGSCWAFSSVGPFADNRCFSGKDATRQLYSEQYMVSCDKGSDGCAGAYFLQAPQHFLKKTGVPTDKCVSYKSGKTNITGKCPTTCDDQTPLVLFKSAGFADVCTSEESIKVALTQGSLQTSFTVYTDFAYYTKGIYQHKFGPQEGGHAVTMVGYGEEKGVKYWIIRNSWGPSWGEAGYFRMLRGVNECNIEHQCFLTNAFE</sequence>
<dbReference type="EMBL" id="CAXDID020000042">
    <property type="protein sequence ID" value="CAL6000817.1"/>
    <property type="molecule type" value="Genomic_DNA"/>
</dbReference>
<dbReference type="GO" id="GO:0008234">
    <property type="term" value="F:cysteine-type peptidase activity"/>
    <property type="evidence" value="ECO:0007669"/>
    <property type="project" value="InterPro"/>
</dbReference>
<reference evidence="4" key="1">
    <citation type="submission" date="2023-06" db="EMBL/GenBank/DDBJ databases">
        <authorList>
            <person name="Kurt Z."/>
        </authorList>
    </citation>
    <scope>NUCLEOTIDE SEQUENCE</scope>
</reference>
<name>A0AA86R8B5_9EUKA</name>